<dbReference type="AlphaFoldDB" id="A0A0F9KX55"/>
<protein>
    <submittedName>
        <fullName evidence="1">Uncharacterized protein</fullName>
    </submittedName>
</protein>
<gene>
    <name evidence="1" type="ORF">LCGC14_1650280</name>
</gene>
<proteinExistence type="predicted"/>
<name>A0A0F9KX55_9ZZZZ</name>
<sequence length="78" mass="9180">MICLSCNKHLSECKCEDLEERLDSAVADGYFAYRYCKICKKHYERCRCKKPDWGIKGADEEKVLKKKRILKMENGSQN</sequence>
<evidence type="ECO:0000313" key="1">
    <source>
        <dbReference type="EMBL" id="KKM19970.1"/>
    </source>
</evidence>
<comment type="caution">
    <text evidence="1">The sequence shown here is derived from an EMBL/GenBank/DDBJ whole genome shotgun (WGS) entry which is preliminary data.</text>
</comment>
<accession>A0A0F9KX55</accession>
<reference evidence="1" key="1">
    <citation type="journal article" date="2015" name="Nature">
        <title>Complex archaea that bridge the gap between prokaryotes and eukaryotes.</title>
        <authorList>
            <person name="Spang A."/>
            <person name="Saw J.H."/>
            <person name="Jorgensen S.L."/>
            <person name="Zaremba-Niedzwiedzka K."/>
            <person name="Martijn J."/>
            <person name="Lind A.E."/>
            <person name="van Eijk R."/>
            <person name="Schleper C."/>
            <person name="Guy L."/>
            <person name="Ettema T.J."/>
        </authorList>
    </citation>
    <scope>NUCLEOTIDE SEQUENCE</scope>
</reference>
<organism evidence="1">
    <name type="scientific">marine sediment metagenome</name>
    <dbReference type="NCBI Taxonomy" id="412755"/>
    <lineage>
        <taxon>unclassified sequences</taxon>
        <taxon>metagenomes</taxon>
        <taxon>ecological metagenomes</taxon>
    </lineage>
</organism>
<dbReference type="EMBL" id="LAZR01013867">
    <property type="protein sequence ID" value="KKM19970.1"/>
    <property type="molecule type" value="Genomic_DNA"/>
</dbReference>